<evidence type="ECO:0000313" key="2">
    <source>
        <dbReference type="EMBL" id="TDZ13941.1"/>
    </source>
</evidence>
<reference evidence="2 3" key="1">
    <citation type="submission" date="2018-11" db="EMBL/GenBank/DDBJ databases">
        <title>Genome sequence and assembly of Colletotrichum spinosum.</title>
        <authorList>
            <person name="Gan P."/>
            <person name="Shirasu K."/>
        </authorList>
    </citation>
    <scope>NUCLEOTIDE SEQUENCE [LARGE SCALE GENOMIC DNA]</scope>
    <source>
        <strain evidence="2 3">CBS 515.97</strain>
    </source>
</reference>
<gene>
    <name evidence="2" type="ORF">C8035_v003041</name>
</gene>
<dbReference type="AlphaFoldDB" id="A0A4R8PZW3"/>
<keyword evidence="1" id="KW-0732">Signal</keyword>
<sequence>MLFYWAVLPLLLSLASCLPQSSINEASRQTVPKGGKDDYKSIQAIKRLLARAGAATPTLSSLGLAARAWDGNWVVQDQSGFILYAKVADDDLTMHVYKMENPSPRRVKMRSAIAALWEDKSSYYLRSLLHIKYHSITNQQTLAAMKRAWDLGDCGGASECRIVWNEDVPFDVLRDSPFGQGASKMIAEFSGMARHYISSFDMSQTGLDFNAGPDHPWLEINFRRYDDQ</sequence>
<accession>A0A4R8PZW3</accession>
<evidence type="ECO:0000313" key="3">
    <source>
        <dbReference type="Proteomes" id="UP000295083"/>
    </source>
</evidence>
<protein>
    <submittedName>
        <fullName evidence="2">Uncharacterized protein</fullName>
    </submittedName>
</protein>
<dbReference type="EMBL" id="QAPG01010709">
    <property type="protein sequence ID" value="TDZ13941.1"/>
    <property type="molecule type" value="Genomic_DNA"/>
</dbReference>
<organism evidence="2 3">
    <name type="scientific">Colletotrichum spinosum</name>
    <dbReference type="NCBI Taxonomy" id="1347390"/>
    <lineage>
        <taxon>Eukaryota</taxon>
        <taxon>Fungi</taxon>
        <taxon>Dikarya</taxon>
        <taxon>Ascomycota</taxon>
        <taxon>Pezizomycotina</taxon>
        <taxon>Sordariomycetes</taxon>
        <taxon>Hypocreomycetidae</taxon>
        <taxon>Glomerellales</taxon>
        <taxon>Glomerellaceae</taxon>
        <taxon>Colletotrichum</taxon>
        <taxon>Colletotrichum orbiculare species complex</taxon>
    </lineage>
</organism>
<keyword evidence="3" id="KW-1185">Reference proteome</keyword>
<name>A0A4R8PZW3_9PEZI</name>
<feature type="signal peptide" evidence="1">
    <location>
        <begin position="1"/>
        <end position="17"/>
    </location>
</feature>
<proteinExistence type="predicted"/>
<dbReference type="Proteomes" id="UP000295083">
    <property type="component" value="Unassembled WGS sequence"/>
</dbReference>
<evidence type="ECO:0000256" key="1">
    <source>
        <dbReference type="SAM" id="SignalP"/>
    </source>
</evidence>
<comment type="caution">
    <text evidence="2">The sequence shown here is derived from an EMBL/GenBank/DDBJ whole genome shotgun (WGS) entry which is preliminary data.</text>
</comment>
<feature type="chain" id="PRO_5020506270" evidence="1">
    <location>
        <begin position="18"/>
        <end position="228"/>
    </location>
</feature>